<sequence length="163" mass="16468">MNMQMQKVQQGFTLIELMIVVAIIGILAAIAIPAYQDYTVKSKVSEGPSLASPALTAGGVACSEQSLGFGGANGAAQAQTNGSFGLPTSTAISGKYVKSVSLTTTSNVATGATVTIMYNTIGASVVSTNNKLVYTGACTVGSGMSWSVNTGASTLPAKYQPKS</sequence>
<feature type="transmembrane region" description="Helical" evidence="4">
    <location>
        <begin position="12"/>
        <end position="35"/>
    </location>
</feature>
<evidence type="ECO:0000256" key="4">
    <source>
        <dbReference type="SAM" id="Phobius"/>
    </source>
</evidence>
<comment type="similarity">
    <text evidence="1 3">Belongs to the N-Me-Phe pilin family.</text>
</comment>
<proteinExistence type="inferred from homology"/>
<dbReference type="PANTHER" id="PTHR30093:SF34">
    <property type="entry name" value="PREPILIN PEPTIDASE-DEPENDENT PROTEIN D"/>
    <property type="match status" value="1"/>
</dbReference>
<keyword evidence="4" id="KW-0472">Membrane</keyword>
<dbReference type="SUPFAM" id="SSF54523">
    <property type="entry name" value="Pili subunits"/>
    <property type="match status" value="1"/>
</dbReference>
<dbReference type="Pfam" id="PF00114">
    <property type="entry name" value="Pilin"/>
    <property type="match status" value="1"/>
</dbReference>
<dbReference type="EMBL" id="JACXSS010000001">
    <property type="protein sequence ID" value="MBD9357761.1"/>
    <property type="molecule type" value="Genomic_DNA"/>
</dbReference>
<dbReference type="Pfam" id="PF07963">
    <property type="entry name" value="N_methyl"/>
    <property type="match status" value="1"/>
</dbReference>
<name>A0ABR9D4P0_9GAMM</name>
<dbReference type="InterPro" id="IPR012902">
    <property type="entry name" value="N_methyl_site"/>
</dbReference>
<evidence type="ECO:0000256" key="2">
    <source>
        <dbReference type="ARBA" id="ARBA00022481"/>
    </source>
</evidence>
<dbReference type="PROSITE" id="PS00409">
    <property type="entry name" value="PROKAR_NTER_METHYL"/>
    <property type="match status" value="1"/>
</dbReference>
<keyword evidence="3" id="KW-0281">Fimbrium</keyword>
<dbReference type="RefSeq" id="WP_192376021.1">
    <property type="nucleotide sequence ID" value="NZ_CAJHIV010000001.1"/>
</dbReference>
<accession>A0ABR9D4P0</accession>
<dbReference type="Proteomes" id="UP000652176">
    <property type="component" value="Unassembled WGS sequence"/>
</dbReference>
<evidence type="ECO:0000256" key="3">
    <source>
        <dbReference type="RuleBase" id="RU000389"/>
    </source>
</evidence>
<dbReference type="PANTHER" id="PTHR30093">
    <property type="entry name" value="GENERAL SECRETION PATHWAY PROTEIN G"/>
    <property type="match status" value="1"/>
</dbReference>
<evidence type="ECO:0000313" key="6">
    <source>
        <dbReference type="Proteomes" id="UP000652176"/>
    </source>
</evidence>
<dbReference type="InterPro" id="IPR001082">
    <property type="entry name" value="Pilin"/>
</dbReference>
<keyword evidence="4" id="KW-0812">Transmembrane</keyword>
<gene>
    <name evidence="5" type="ORF">IE877_18125</name>
</gene>
<comment type="caution">
    <text evidence="5">The sequence shown here is derived from an EMBL/GenBank/DDBJ whole genome shotgun (WGS) entry which is preliminary data.</text>
</comment>
<organism evidence="5 6">
    <name type="scientific">Methylomonas albis</name>
    <dbReference type="NCBI Taxonomy" id="1854563"/>
    <lineage>
        <taxon>Bacteria</taxon>
        <taxon>Pseudomonadati</taxon>
        <taxon>Pseudomonadota</taxon>
        <taxon>Gammaproteobacteria</taxon>
        <taxon>Methylococcales</taxon>
        <taxon>Methylococcaceae</taxon>
        <taxon>Methylomonas</taxon>
    </lineage>
</organism>
<dbReference type="Gene3D" id="3.30.700.10">
    <property type="entry name" value="Glycoprotein, Type 4 Pilin"/>
    <property type="match status" value="1"/>
</dbReference>
<dbReference type="NCBIfam" id="TIGR02532">
    <property type="entry name" value="IV_pilin_GFxxxE"/>
    <property type="match status" value="1"/>
</dbReference>
<evidence type="ECO:0000256" key="1">
    <source>
        <dbReference type="ARBA" id="ARBA00005233"/>
    </source>
</evidence>
<keyword evidence="2" id="KW-0488">Methylation</keyword>
<reference evidence="5 6" key="1">
    <citation type="submission" date="2020-09" db="EMBL/GenBank/DDBJ databases">
        <title>Methylomonas albis sp. nov. and Methylomonas fluvii sp. nov.: Two cold-adapted methanotrophs from the River Elbe and an amended description of Methylovulum psychrotolerans strain Eb1.</title>
        <authorList>
            <person name="Bussmann I.K."/>
            <person name="Klings K.-W."/>
            <person name="Warnstedt J."/>
            <person name="Hoppert M."/>
            <person name="Saborowski A."/>
            <person name="Horn F."/>
            <person name="Liebner S."/>
        </authorList>
    </citation>
    <scope>NUCLEOTIDE SEQUENCE [LARGE SCALE GENOMIC DNA]</scope>
    <source>
        <strain evidence="5 6">EbA</strain>
    </source>
</reference>
<protein>
    <submittedName>
        <fullName evidence="5">Prepilin-type N-terminal cleavage/methylation domain-containing protein</fullName>
    </submittedName>
</protein>
<evidence type="ECO:0000313" key="5">
    <source>
        <dbReference type="EMBL" id="MBD9357761.1"/>
    </source>
</evidence>
<keyword evidence="6" id="KW-1185">Reference proteome</keyword>
<keyword evidence="4" id="KW-1133">Transmembrane helix</keyword>
<dbReference type="InterPro" id="IPR045584">
    <property type="entry name" value="Pilin-like"/>
</dbReference>